<accession>A0A8J7TUQ6</accession>
<name>A0A8J7TUQ6_9PROT</name>
<dbReference type="HAMAP" id="MF_00050">
    <property type="entry name" value="EF_Ts"/>
    <property type="match status" value="1"/>
</dbReference>
<keyword evidence="5 6" id="KW-0648">Protein biosynthesis</keyword>
<organism evidence="10 11">
    <name type="scientific">Candidatus Paracaedimonas acanthamoebae</name>
    <dbReference type="NCBI Taxonomy" id="244581"/>
    <lineage>
        <taxon>Bacteria</taxon>
        <taxon>Pseudomonadati</taxon>
        <taxon>Pseudomonadota</taxon>
        <taxon>Alphaproteobacteria</taxon>
        <taxon>Holosporales</taxon>
        <taxon>Caedimonadaceae</taxon>
        <taxon>Candidatus Paracaedimonas</taxon>
    </lineage>
</organism>
<evidence type="ECO:0000256" key="8">
    <source>
        <dbReference type="RuleBase" id="RU000643"/>
    </source>
</evidence>
<dbReference type="Gene3D" id="1.10.8.10">
    <property type="entry name" value="DNA helicase RuvA subunit, C-terminal domain"/>
    <property type="match status" value="1"/>
</dbReference>
<dbReference type="PROSITE" id="PS01126">
    <property type="entry name" value="EF_TS_1"/>
    <property type="match status" value="1"/>
</dbReference>
<protein>
    <recommendedName>
        <fullName evidence="2 6">Elongation factor Ts</fullName>
        <shortName evidence="6">EF-Ts</shortName>
    </recommendedName>
</protein>
<evidence type="ECO:0000256" key="2">
    <source>
        <dbReference type="ARBA" id="ARBA00016956"/>
    </source>
</evidence>
<dbReference type="CDD" id="cd14275">
    <property type="entry name" value="UBA_EF-Ts"/>
    <property type="match status" value="1"/>
</dbReference>
<gene>
    <name evidence="6" type="primary">tsf</name>
    <name evidence="10" type="ORF">J0H12_03735</name>
</gene>
<evidence type="ECO:0000256" key="6">
    <source>
        <dbReference type="HAMAP-Rule" id="MF_00050"/>
    </source>
</evidence>
<dbReference type="FunFam" id="1.10.286.20:FF:000001">
    <property type="entry name" value="Elongation factor Ts"/>
    <property type="match status" value="1"/>
</dbReference>
<dbReference type="InterPro" id="IPR009060">
    <property type="entry name" value="UBA-like_sf"/>
</dbReference>
<sequence>MTEISASAVKELRERTGAGMMDCKKALTENKGDMEAAVDWLRTKGLAAAAKKAGRTAAEGLVGAVTTGTVGAIIEINAETDFVARNEKFQEYVKTAANLALKANSDLDAFKNTSYPDTGRSIAEELTNLISVIGENMEVRRFKNLQVEQGVVTSYIHSAIAPGLGRIGVLVALESSGEKAKLETLGKQIAMHAAAANPQACNIADLDPSVIERERKIFAEQARESGKKEEFIEKMIEGRLRKFYEESVLVEQVYLIDDTKRKVSQVIADAAKEIGVPVDLKGFALFKLGEGIEKEVADFAAEVAQQLGK</sequence>
<comment type="function">
    <text evidence="6 7">Associates with the EF-Tu.GDP complex and induces the exchange of GDP to GTP. It remains bound to the aminoacyl-tRNA.EF-Tu.GTP complex up to the GTP hydrolysis stage on the ribosome.</text>
</comment>
<comment type="subcellular location">
    <subcellularLocation>
        <location evidence="6 8">Cytoplasm</location>
    </subcellularLocation>
</comment>
<keyword evidence="4 6" id="KW-0251">Elongation factor</keyword>
<dbReference type="AlphaFoldDB" id="A0A8J7TUQ6"/>
<evidence type="ECO:0000256" key="1">
    <source>
        <dbReference type="ARBA" id="ARBA00005532"/>
    </source>
</evidence>
<dbReference type="PROSITE" id="PS01127">
    <property type="entry name" value="EF_TS_2"/>
    <property type="match status" value="1"/>
</dbReference>
<evidence type="ECO:0000256" key="5">
    <source>
        <dbReference type="ARBA" id="ARBA00022917"/>
    </source>
</evidence>
<evidence type="ECO:0000313" key="11">
    <source>
        <dbReference type="Proteomes" id="UP000664414"/>
    </source>
</evidence>
<feature type="region of interest" description="Involved in Mg(2+) ion dislocation from EF-Tu" evidence="6">
    <location>
        <begin position="80"/>
        <end position="83"/>
    </location>
</feature>
<comment type="similarity">
    <text evidence="1 6 7">Belongs to the EF-Ts family.</text>
</comment>
<dbReference type="EMBL" id="JAFKGL010000015">
    <property type="protein sequence ID" value="MBN9413016.1"/>
    <property type="molecule type" value="Genomic_DNA"/>
</dbReference>
<dbReference type="Pfam" id="PF00889">
    <property type="entry name" value="EF_TS"/>
    <property type="match status" value="1"/>
</dbReference>
<dbReference type="InterPro" id="IPR018101">
    <property type="entry name" value="Transl_elong_Ts_CS"/>
</dbReference>
<comment type="caution">
    <text evidence="10">The sequence shown here is derived from an EMBL/GenBank/DDBJ whole genome shotgun (WGS) entry which is preliminary data.</text>
</comment>
<keyword evidence="3 6" id="KW-0963">Cytoplasm</keyword>
<proteinExistence type="inferred from homology"/>
<feature type="domain" description="Translation elongation factor EFTs/EF1B dimerisation" evidence="9">
    <location>
        <begin position="71"/>
        <end position="290"/>
    </location>
</feature>
<dbReference type="PANTHER" id="PTHR11741:SF0">
    <property type="entry name" value="ELONGATION FACTOR TS, MITOCHONDRIAL"/>
    <property type="match status" value="1"/>
</dbReference>
<reference evidence="10" key="1">
    <citation type="submission" date="2021-02" db="EMBL/GenBank/DDBJ databases">
        <title>Thiocyanate and organic carbon inputs drive convergent selection for specific autotrophic Afipia and Thiobacillus strains within complex microbiomes.</title>
        <authorList>
            <person name="Huddy R.J."/>
            <person name="Sachdeva R."/>
            <person name="Kadzinga F."/>
            <person name="Kantor R.S."/>
            <person name="Harrison S.T.L."/>
            <person name="Banfield J.F."/>
        </authorList>
    </citation>
    <scope>NUCLEOTIDE SEQUENCE</scope>
    <source>
        <strain evidence="10">SCN18_10_11_15_R4_P_38_20</strain>
    </source>
</reference>
<dbReference type="InterPro" id="IPR001816">
    <property type="entry name" value="Transl_elong_EFTs/EF1B"/>
</dbReference>
<dbReference type="Proteomes" id="UP000664414">
    <property type="component" value="Unassembled WGS sequence"/>
</dbReference>
<dbReference type="Gene3D" id="3.30.479.20">
    <property type="entry name" value="Elongation factor Ts, dimerisation domain"/>
    <property type="match status" value="2"/>
</dbReference>
<dbReference type="GO" id="GO:0005737">
    <property type="term" value="C:cytoplasm"/>
    <property type="evidence" value="ECO:0007669"/>
    <property type="project" value="UniProtKB-SubCell"/>
</dbReference>
<dbReference type="InterPro" id="IPR014039">
    <property type="entry name" value="Transl_elong_EFTs/EF1B_dimer"/>
</dbReference>
<dbReference type="SUPFAM" id="SSF46934">
    <property type="entry name" value="UBA-like"/>
    <property type="match status" value="1"/>
</dbReference>
<evidence type="ECO:0000256" key="7">
    <source>
        <dbReference type="RuleBase" id="RU000642"/>
    </source>
</evidence>
<evidence type="ECO:0000256" key="3">
    <source>
        <dbReference type="ARBA" id="ARBA00022490"/>
    </source>
</evidence>
<evidence type="ECO:0000259" key="9">
    <source>
        <dbReference type="Pfam" id="PF00889"/>
    </source>
</evidence>
<dbReference type="SUPFAM" id="SSF54713">
    <property type="entry name" value="Elongation factor Ts (EF-Ts), dimerisation domain"/>
    <property type="match status" value="1"/>
</dbReference>
<dbReference type="InterPro" id="IPR036402">
    <property type="entry name" value="EF-Ts_dimer_sf"/>
</dbReference>
<dbReference type="NCBIfam" id="TIGR00116">
    <property type="entry name" value="tsf"/>
    <property type="match status" value="1"/>
</dbReference>
<dbReference type="FunFam" id="1.10.8.10:FF:000001">
    <property type="entry name" value="Elongation factor Ts"/>
    <property type="match status" value="1"/>
</dbReference>
<dbReference type="PANTHER" id="PTHR11741">
    <property type="entry name" value="ELONGATION FACTOR TS"/>
    <property type="match status" value="1"/>
</dbReference>
<evidence type="ECO:0000313" key="10">
    <source>
        <dbReference type="EMBL" id="MBN9413016.1"/>
    </source>
</evidence>
<dbReference type="Gene3D" id="1.10.286.20">
    <property type="match status" value="1"/>
</dbReference>
<dbReference type="GO" id="GO:0003746">
    <property type="term" value="F:translation elongation factor activity"/>
    <property type="evidence" value="ECO:0007669"/>
    <property type="project" value="UniProtKB-UniRule"/>
</dbReference>
<evidence type="ECO:0000256" key="4">
    <source>
        <dbReference type="ARBA" id="ARBA00022768"/>
    </source>
</evidence>